<keyword evidence="1" id="KW-0812">Transmembrane</keyword>
<accession>A0ABU3KZC3</accession>
<organism evidence="2 3">
    <name type="scientific">Pseudidiomarina fusca</name>
    <dbReference type="NCBI Taxonomy" id="2965078"/>
    <lineage>
        <taxon>Bacteria</taxon>
        <taxon>Pseudomonadati</taxon>
        <taxon>Pseudomonadota</taxon>
        <taxon>Gammaproteobacteria</taxon>
        <taxon>Alteromonadales</taxon>
        <taxon>Idiomarinaceae</taxon>
        <taxon>Pseudidiomarina</taxon>
    </lineage>
</organism>
<reference evidence="2 3" key="1">
    <citation type="submission" date="2022-07" db="EMBL/GenBank/DDBJ databases">
        <title>Pseudidiomarina sp. nov, a marine bacterium isolated from Pacific Ocean.</title>
        <authorList>
            <person name="Wang Y."/>
        </authorList>
    </citation>
    <scope>NUCLEOTIDE SEQUENCE [LARGE SCALE GENOMIC DNA]</scope>
    <source>
        <strain evidence="2 3">GXY010</strain>
    </source>
</reference>
<keyword evidence="3" id="KW-1185">Reference proteome</keyword>
<proteinExistence type="predicted"/>
<dbReference type="RefSeq" id="WP_313933399.1">
    <property type="nucleotide sequence ID" value="NZ_JANFPJ010000042.1"/>
</dbReference>
<gene>
    <name evidence="2" type="ORF">NOG12_12270</name>
</gene>
<evidence type="ECO:0000313" key="2">
    <source>
        <dbReference type="EMBL" id="MDT7526848.1"/>
    </source>
</evidence>
<evidence type="ECO:0000313" key="3">
    <source>
        <dbReference type="Proteomes" id="UP001305027"/>
    </source>
</evidence>
<dbReference type="Proteomes" id="UP001305027">
    <property type="component" value="Unassembled WGS sequence"/>
</dbReference>
<feature type="transmembrane region" description="Helical" evidence="1">
    <location>
        <begin position="26"/>
        <end position="44"/>
    </location>
</feature>
<dbReference type="EMBL" id="JANFPJ010000042">
    <property type="protein sequence ID" value="MDT7526848.1"/>
    <property type="molecule type" value="Genomic_DNA"/>
</dbReference>
<keyword evidence="1" id="KW-0472">Membrane</keyword>
<evidence type="ECO:0008006" key="4">
    <source>
        <dbReference type="Google" id="ProtNLM"/>
    </source>
</evidence>
<keyword evidence="1" id="KW-1133">Transmembrane helix</keyword>
<evidence type="ECO:0000256" key="1">
    <source>
        <dbReference type="SAM" id="Phobius"/>
    </source>
</evidence>
<sequence length="251" mass="29157">MASPTIVEKSCYFISNVSCYDVAKDFASPLLAALAVVVSVFIAFKQLSKQHQNTLDAQKEEAKRNTRVELFKDINILLDQSTATIRQVNSYCFGKKYSNLEMKDQVDYVEYLELMKNFSNALLAVVTKVESHEIVNLKLFRVFRFALQSIHHDLLALQTEKDRFKVLENIIELTNDSIMYFGDFQVCMQNMAYGEVFDADVPFRIPADKRYKVITNCPKNLDELHDYFWQETNWGKNCIKYENEAKEKFSS</sequence>
<name>A0ABU3KZC3_9GAMM</name>
<comment type="caution">
    <text evidence="2">The sequence shown here is derived from an EMBL/GenBank/DDBJ whole genome shotgun (WGS) entry which is preliminary data.</text>
</comment>
<protein>
    <recommendedName>
        <fullName evidence="4">DUF4760 domain-containing protein</fullName>
    </recommendedName>
</protein>